<proteinExistence type="predicted"/>
<reference evidence="3" key="1">
    <citation type="journal article" date="2019" name="Int. J. Syst. Evol. Microbiol.">
        <title>The Global Catalogue of Microorganisms (GCM) 10K type strain sequencing project: providing services to taxonomists for standard genome sequencing and annotation.</title>
        <authorList>
            <consortium name="The Broad Institute Genomics Platform"/>
            <consortium name="The Broad Institute Genome Sequencing Center for Infectious Disease"/>
            <person name="Wu L."/>
            <person name="Ma J."/>
        </authorList>
    </citation>
    <scope>NUCLEOTIDE SEQUENCE [LARGE SCALE GENOMIC DNA]</scope>
    <source>
        <strain evidence="3">JCM 17441</strain>
    </source>
</reference>
<dbReference type="InterPro" id="IPR016181">
    <property type="entry name" value="Acyl_CoA_acyltransferase"/>
</dbReference>
<dbReference type="PROSITE" id="PS51186">
    <property type="entry name" value="GNAT"/>
    <property type="match status" value="1"/>
</dbReference>
<dbReference type="Gene3D" id="3.40.630.30">
    <property type="match status" value="1"/>
</dbReference>
<organism evidence="2 3">
    <name type="scientific">Dactylosporangium darangshiense</name>
    <dbReference type="NCBI Taxonomy" id="579108"/>
    <lineage>
        <taxon>Bacteria</taxon>
        <taxon>Bacillati</taxon>
        <taxon>Actinomycetota</taxon>
        <taxon>Actinomycetes</taxon>
        <taxon>Micromonosporales</taxon>
        <taxon>Micromonosporaceae</taxon>
        <taxon>Dactylosporangium</taxon>
    </lineage>
</organism>
<accession>A0ABP8DKR6</accession>
<evidence type="ECO:0000313" key="3">
    <source>
        <dbReference type="Proteomes" id="UP001500620"/>
    </source>
</evidence>
<keyword evidence="3" id="KW-1185">Reference proteome</keyword>
<evidence type="ECO:0000313" key="2">
    <source>
        <dbReference type="EMBL" id="GAA4258216.1"/>
    </source>
</evidence>
<dbReference type="RefSeq" id="WP_345135150.1">
    <property type="nucleotide sequence ID" value="NZ_BAABAT010000030.1"/>
</dbReference>
<dbReference type="EMBL" id="BAABAT010000030">
    <property type="protein sequence ID" value="GAA4258216.1"/>
    <property type="molecule type" value="Genomic_DNA"/>
</dbReference>
<dbReference type="Proteomes" id="UP001500620">
    <property type="component" value="Unassembled WGS sequence"/>
</dbReference>
<dbReference type="SUPFAM" id="SSF55729">
    <property type="entry name" value="Acyl-CoA N-acyltransferases (Nat)"/>
    <property type="match status" value="1"/>
</dbReference>
<feature type="domain" description="N-acetyltransferase" evidence="1">
    <location>
        <begin position="168"/>
        <end position="304"/>
    </location>
</feature>
<gene>
    <name evidence="2" type="ORF">GCM10022255_078050</name>
</gene>
<dbReference type="Pfam" id="PF00583">
    <property type="entry name" value="Acetyltransf_1"/>
    <property type="match status" value="1"/>
</dbReference>
<evidence type="ECO:0000259" key="1">
    <source>
        <dbReference type="PROSITE" id="PS51186"/>
    </source>
</evidence>
<protein>
    <submittedName>
        <fullName evidence="2">GNAT family N-acetyltransferase</fullName>
    </submittedName>
</protein>
<comment type="caution">
    <text evidence="2">The sequence shown here is derived from an EMBL/GenBank/DDBJ whole genome shotgun (WGS) entry which is preliminary data.</text>
</comment>
<sequence length="304" mass="33506">MTDLVIRPLRAGEHTLFQSMPEPPTVGMALFGRDFAETMAAGQYRPEWTWVALDGDTVVARAAWWGGPDDNAPLALDWFDPGTDPMLGGELLRAAGFSVDYHLILPTDWRDVPETHRAAQSRITAAGAAGFIPVLERLRYRWTPADGLPERPARLTYHPVADDAVLHDVLRRILTGSLDFHQRQAIERKGVEAAIADDLEFLTWLPSPRDWWRLARDTAGNLTGIVIPARNHASPIIAYVGVLPEARGHGYAYDLLAEGTHILVEQGAEAIAADTDLTNTPMAATFARAGYPVVQRRIILNRPA</sequence>
<dbReference type="InterPro" id="IPR000182">
    <property type="entry name" value="GNAT_dom"/>
</dbReference>
<name>A0ABP8DKR6_9ACTN</name>